<dbReference type="EMBL" id="JBFOLK010000010">
    <property type="protein sequence ID" value="KAL2479511.1"/>
    <property type="molecule type" value="Genomic_DNA"/>
</dbReference>
<organism evidence="1 2">
    <name type="scientific">Abeliophyllum distichum</name>
    <dbReference type="NCBI Taxonomy" id="126358"/>
    <lineage>
        <taxon>Eukaryota</taxon>
        <taxon>Viridiplantae</taxon>
        <taxon>Streptophyta</taxon>
        <taxon>Embryophyta</taxon>
        <taxon>Tracheophyta</taxon>
        <taxon>Spermatophyta</taxon>
        <taxon>Magnoliopsida</taxon>
        <taxon>eudicotyledons</taxon>
        <taxon>Gunneridae</taxon>
        <taxon>Pentapetalae</taxon>
        <taxon>asterids</taxon>
        <taxon>lamiids</taxon>
        <taxon>Lamiales</taxon>
        <taxon>Oleaceae</taxon>
        <taxon>Forsythieae</taxon>
        <taxon>Abeliophyllum</taxon>
    </lineage>
</organism>
<dbReference type="PANTHER" id="PTHR47150:SF7">
    <property type="entry name" value="NUCLEASE"/>
    <property type="match status" value="1"/>
</dbReference>
<dbReference type="Pfam" id="PF04827">
    <property type="entry name" value="Plant_tran"/>
    <property type="match status" value="2"/>
</dbReference>
<gene>
    <name evidence="1" type="ORF">Adt_32477</name>
</gene>
<protein>
    <submittedName>
        <fullName evidence="1">Harbinger transposase-derived nuclease</fullName>
    </submittedName>
</protein>
<dbReference type="AlphaFoldDB" id="A0ABD1QTH0"/>
<evidence type="ECO:0000313" key="2">
    <source>
        <dbReference type="Proteomes" id="UP001604336"/>
    </source>
</evidence>
<proteinExistence type="predicted"/>
<evidence type="ECO:0000313" key="1">
    <source>
        <dbReference type="EMBL" id="KAL2479511.1"/>
    </source>
</evidence>
<comment type="caution">
    <text evidence="1">The sequence shown here is derived from an EMBL/GenBank/DDBJ whole genome shotgun (WGS) entry which is preliminary data.</text>
</comment>
<dbReference type="PANTHER" id="PTHR47150">
    <property type="entry name" value="OS12G0169200 PROTEIN"/>
    <property type="match status" value="1"/>
</dbReference>
<dbReference type="InterPro" id="IPR006912">
    <property type="entry name" value="Harbinger_derived_prot"/>
</dbReference>
<sequence length="169" mass="19542">MLAYSVAADAIDEYIKIRESTVIESLKRFCPAIVEVFADQYLRSPNTNDIARLLQIGKQRGFSGMLGSLDCSNNDINVLEASHLFANLAQGPARFWEKRVLHDIMTSCIIMHIMIIEDEHDVDAPIVDWVEAPNQRLRWLQMTKLDFKNFLVDIDKSRIKKLTLRFEMR</sequence>
<reference evidence="2" key="1">
    <citation type="submission" date="2024-07" db="EMBL/GenBank/DDBJ databases">
        <title>Two chromosome-level genome assemblies of Korean endemic species Abeliophyllum distichum and Forsythia ovata (Oleaceae).</title>
        <authorList>
            <person name="Jang H."/>
        </authorList>
    </citation>
    <scope>NUCLEOTIDE SEQUENCE [LARGE SCALE GENOMIC DNA]</scope>
</reference>
<name>A0ABD1QTH0_9LAMI</name>
<accession>A0ABD1QTH0</accession>
<keyword evidence="2" id="KW-1185">Reference proteome</keyword>
<dbReference type="Proteomes" id="UP001604336">
    <property type="component" value="Unassembled WGS sequence"/>
</dbReference>